<dbReference type="Proteomes" id="UP001378960">
    <property type="component" value="Unassembled WGS sequence"/>
</dbReference>
<comment type="caution">
    <text evidence="1">The sequence shown here is derived from an EMBL/GenBank/DDBJ whole genome shotgun (WGS) entry which is preliminary data.</text>
</comment>
<proteinExistence type="predicted"/>
<evidence type="ECO:0000313" key="2">
    <source>
        <dbReference type="Proteomes" id="UP001378960"/>
    </source>
</evidence>
<protein>
    <submittedName>
        <fullName evidence="1">Uncharacterized protein</fullName>
    </submittedName>
</protein>
<dbReference type="EMBL" id="BTGB01000004">
    <property type="protein sequence ID" value="GMM46835.1"/>
    <property type="molecule type" value="Genomic_DNA"/>
</dbReference>
<name>A0AAV5R697_PICKL</name>
<organism evidence="1 2">
    <name type="scientific">Pichia kluyveri</name>
    <name type="common">Yeast</name>
    <dbReference type="NCBI Taxonomy" id="36015"/>
    <lineage>
        <taxon>Eukaryota</taxon>
        <taxon>Fungi</taxon>
        <taxon>Dikarya</taxon>
        <taxon>Ascomycota</taxon>
        <taxon>Saccharomycotina</taxon>
        <taxon>Pichiomycetes</taxon>
        <taxon>Pichiales</taxon>
        <taxon>Pichiaceae</taxon>
        <taxon>Pichia</taxon>
    </lineage>
</organism>
<reference evidence="1 2" key="1">
    <citation type="journal article" date="2023" name="Elife">
        <title>Identification of key yeast species and microbe-microbe interactions impacting larval growth of Drosophila in the wild.</title>
        <authorList>
            <person name="Mure A."/>
            <person name="Sugiura Y."/>
            <person name="Maeda R."/>
            <person name="Honda K."/>
            <person name="Sakurai N."/>
            <person name="Takahashi Y."/>
            <person name="Watada M."/>
            <person name="Katoh T."/>
            <person name="Gotoh A."/>
            <person name="Gotoh Y."/>
            <person name="Taniguchi I."/>
            <person name="Nakamura K."/>
            <person name="Hayashi T."/>
            <person name="Katayama T."/>
            <person name="Uemura T."/>
            <person name="Hattori Y."/>
        </authorList>
    </citation>
    <scope>NUCLEOTIDE SEQUENCE [LARGE SCALE GENOMIC DNA]</scope>
    <source>
        <strain evidence="1 2">PK-24</strain>
    </source>
</reference>
<sequence>MINIEAFDDIIDVDDKILKLIGFYLNVSYDSDVYKFALGCQVLTFFVLCDKELLSFIFKYCFDEDGKEITYEKTNKICQSIFHFVRCMLFYTDDTRSGNLCKSEVSLNFYRNYFDGYEILKNDEDITGELNVIEYLPIK</sequence>
<dbReference type="AlphaFoldDB" id="A0AAV5R697"/>
<keyword evidence="2" id="KW-1185">Reference proteome</keyword>
<gene>
    <name evidence="1" type="ORF">DAPK24_034100</name>
</gene>
<evidence type="ECO:0000313" key="1">
    <source>
        <dbReference type="EMBL" id="GMM46835.1"/>
    </source>
</evidence>
<accession>A0AAV5R697</accession>